<evidence type="ECO:0008006" key="3">
    <source>
        <dbReference type="Google" id="ProtNLM"/>
    </source>
</evidence>
<dbReference type="InterPro" id="IPR023296">
    <property type="entry name" value="Glyco_hydro_beta-prop_sf"/>
</dbReference>
<name>A0A846MLX6_9BACT</name>
<proteinExistence type="predicted"/>
<keyword evidence="2" id="KW-1185">Reference proteome</keyword>
<sequence>MKWKKLKHLYAPQADFEWRQTHAANPFGEWISSDQLMVYFSCRDACNRSHISALILRADKDFEIEALCSRPLLCPGEPGLFDDSGVAMGYLITKERRRLLYYLGWNLKVTVPWLNTIGLAISEEEGEDGFPIFQKYSRAPLLDRSHEDPFSISYPSVLYDAGKYRMWYGSNLSWGKDETSMRHVFKYAESKDAIHWERSGKVVLHHIYDNEFALSKPFVIKEQDGTYSMWYSYRGNGSINTYRIGYATSSDGLEWVRRDKEVGIDVSADGWDSDMICYPFVFDYQGQRFMLYNGNGYGKTGFGIAMLVSK</sequence>
<dbReference type="AlphaFoldDB" id="A0A846MLX6"/>
<evidence type="ECO:0000313" key="2">
    <source>
        <dbReference type="Proteomes" id="UP000537126"/>
    </source>
</evidence>
<accession>A0A846MLX6</accession>
<dbReference type="PANTHER" id="PTHR35279">
    <property type="match status" value="1"/>
</dbReference>
<dbReference type="EMBL" id="JAASRN010000001">
    <property type="protein sequence ID" value="NIK72518.1"/>
    <property type="molecule type" value="Genomic_DNA"/>
</dbReference>
<protein>
    <recommendedName>
        <fullName evidence="3">Glycosyl hydrolase family 32 N-terminal domain-containing protein</fullName>
    </recommendedName>
</protein>
<dbReference type="Gene3D" id="2.115.10.20">
    <property type="entry name" value="Glycosyl hydrolase domain, family 43"/>
    <property type="match status" value="1"/>
</dbReference>
<organism evidence="1 2">
    <name type="scientific">Thermonema lapsum</name>
    <dbReference type="NCBI Taxonomy" id="28195"/>
    <lineage>
        <taxon>Bacteria</taxon>
        <taxon>Pseudomonadati</taxon>
        <taxon>Bacteroidota</taxon>
        <taxon>Cytophagia</taxon>
        <taxon>Cytophagales</taxon>
        <taxon>Thermonemataceae</taxon>
        <taxon>Thermonema</taxon>
    </lineage>
</organism>
<dbReference type="SUPFAM" id="SSF75005">
    <property type="entry name" value="Arabinanase/levansucrase/invertase"/>
    <property type="match status" value="1"/>
</dbReference>
<gene>
    <name evidence="1" type="ORF">FHS56_000004</name>
</gene>
<dbReference type="Proteomes" id="UP000537126">
    <property type="component" value="Unassembled WGS sequence"/>
</dbReference>
<comment type="caution">
    <text evidence="1">The sequence shown here is derived from an EMBL/GenBank/DDBJ whole genome shotgun (WGS) entry which is preliminary data.</text>
</comment>
<dbReference type="PANTHER" id="PTHR35279:SF1">
    <property type="entry name" value="ARABINANASE_LEVANSUCRASE_INVERTASE"/>
    <property type="match status" value="1"/>
</dbReference>
<dbReference type="RefSeq" id="WP_166917846.1">
    <property type="nucleotide sequence ID" value="NZ_JAASRN010000001.1"/>
</dbReference>
<evidence type="ECO:0000313" key="1">
    <source>
        <dbReference type="EMBL" id="NIK72518.1"/>
    </source>
</evidence>
<reference evidence="1 2" key="1">
    <citation type="submission" date="2020-03" db="EMBL/GenBank/DDBJ databases">
        <title>Genomic Encyclopedia of Type Strains, Phase IV (KMG-IV): sequencing the most valuable type-strain genomes for metagenomic binning, comparative biology and taxonomic classification.</title>
        <authorList>
            <person name="Goeker M."/>
        </authorList>
    </citation>
    <scope>NUCLEOTIDE SEQUENCE [LARGE SCALE GENOMIC DNA]</scope>
    <source>
        <strain evidence="1 2">DSM 5718</strain>
    </source>
</reference>